<dbReference type="PROSITE" id="PS50943">
    <property type="entry name" value="HTH_CROC1"/>
    <property type="match status" value="1"/>
</dbReference>
<dbReference type="GO" id="GO:0003677">
    <property type="term" value="F:DNA binding"/>
    <property type="evidence" value="ECO:0007669"/>
    <property type="project" value="InterPro"/>
</dbReference>
<evidence type="ECO:0000313" key="2">
    <source>
        <dbReference type="EMBL" id="MBK1816194.1"/>
    </source>
</evidence>
<dbReference type="CDD" id="cd00093">
    <property type="entry name" value="HTH_XRE"/>
    <property type="match status" value="1"/>
</dbReference>
<dbReference type="SUPFAM" id="SSF47413">
    <property type="entry name" value="lambda repressor-like DNA-binding domains"/>
    <property type="match status" value="1"/>
</dbReference>
<proteinExistence type="predicted"/>
<dbReference type="Pfam" id="PF01381">
    <property type="entry name" value="HTH_3"/>
    <property type="match status" value="1"/>
</dbReference>
<evidence type="ECO:0000313" key="3">
    <source>
        <dbReference type="Proteomes" id="UP000600139"/>
    </source>
</evidence>
<keyword evidence="3" id="KW-1185">Reference proteome</keyword>
<dbReference type="AlphaFoldDB" id="A0A934R3G1"/>
<comment type="caution">
    <text evidence="2">The sequence shown here is derived from an EMBL/GenBank/DDBJ whole genome shotgun (WGS) entry which is preliminary data.</text>
</comment>
<sequence>MLTSLRDIRIARRVSLRELSKKVGVHSTHLSRMEKCETHPNVVLAFRWSDALNVDFGQLYHASLASENGDATIG</sequence>
<accession>A0A934R3G1</accession>
<protein>
    <submittedName>
        <fullName evidence="2">Helix-turn-helix transcriptional regulator</fullName>
    </submittedName>
</protein>
<evidence type="ECO:0000259" key="1">
    <source>
        <dbReference type="PROSITE" id="PS50943"/>
    </source>
</evidence>
<gene>
    <name evidence="2" type="ORF">JIN84_11275</name>
</gene>
<dbReference type="EMBL" id="JAENIK010000011">
    <property type="protein sequence ID" value="MBK1816194.1"/>
    <property type="molecule type" value="Genomic_DNA"/>
</dbReference>
<dbReference type="InterPro" id="IPR010982">
    <property type="entry name" value="Lambda_DNA-bd_dom_sf"/>
</dbReference>
<dbReference type="Proteomes" id="UP000600139">
    <property type="component" value="Unassembled WGS sequence"/>
</dbReference>
<feature type="domain" description="HTH cro/C1-type" evidence="1">
    <location>
        <begin position="5"/>
        <end position="59"/>
    </location>
</feature>
<dbReference type="RefSeq" id="WP_200351146.1">
    <property type="nucleotide sequence ID" value="NZ_BAABHZ010000006.1"/>
</dbReference>
<reference evidence="2" key="1">
    <citation type="submission" date="2021-01" db="EMBL/GenBank/DDBJ databases">
        <title>Modified the classification status of verrucomicrobia.</title>
        <authorList>
            <person name="Feng X."/>
        </authorList>
    </citation>
    <scope>NUCLEOTIDE SEQUENCE</scope>
    <source>
        <strain evidence="2">JCM 18052</strain>
    </source>
</reference>
<name>A0A934R3G1_9BACT</name>
<organism evidence="2 3">
    <name type="scientific">Luteolibacter yonseiensis</name>
    <dbReference type="NCBI Taxonomy" id="1144680"/>
    <lineage>
        <taxon>Bacteria</taxon>
        <taxon>Pseudomonadati</taxon>
        <taxon>Verrucomicrobiota</taxon>
        <taxon>Verrucomicrobiia</taxon>
        <taxon>Verrucomicrobiales</taxon>
        <taxon>Verrucomicrobiaceae</taxon>
        <taxon>Luteolibacter</taxon>
    </lineage>
</organism>
<dbReference type="SMART" id="SM00530">
    <property type="entry name" value="HTH_XRE"/>
    <property type="match status" value="1"/>
</dbReference>
<dbReference type="Gene3D" id="1.10.260.40">
    <property type="entry name" value="lambda repressor-like DNA-binding domains"/>
    <property type="match status" value="1"/>
</dbReference>
<dbReference type="InterPro" id="IPR001387">
    <property type="entry name" value="Cro/C1-type_HTH"/>
</dbReference>